<comment type="caution">
    <text evidence="1">The sequence shown here is derived from an EMBL/GenBank/DDBJ whole genome shotgun (WGS) entry which is preliminary data.</text>
</comment>
<dbReference type="OrthoDB" id="9813379at2"/>
<dbReference type="RefSeq" id="WP_068726266.1">
    <property type="nucleotide sequence ID" value="NZ_LSKU01000001.1"/>
</dbReference>
<keyword evidence="2" id="KW-1185">Reference proteome</keyword>
<dbReference type="PANTHER" id="PTHR37953">
    <property type="entry name" value="UPF0127 PROTEIN MJ1496"/>
    <property type="match status" value="1"/>
</dbReference>
<dbReference type="InterPro" id="IPR038695">
    <property type="entry name" value="Saro_0823-like_sf"/>
</dbReference>
<dbReference type="STRING" id="1413211.U473_11010"/>
<name>A0A135L6P4_9BACI</name>
<proteinExistence type="predicted"/>
<sequence length="132" mass="15366">MKKITVRKTDSNKKVGQDILMANSFYTRFIGLMFKPTLDEVEGLWLTKTKQIHTCWMRFPIDVIYLKKLSGRDSSLTFEETYQVVAVEEKMMPWRVGKWVSQATDVLELKAGMIMSKHVKIGDILKCMEKID</sequence>
<reference evidence="1 2" key="1">
    <citation type="submission" date="2016-02" db="EMBL/GenBank/DDBJ databases">
        <title>Draft Genome for Tepidibacillus decaturensis nov. sp. Strain Z9, an Anaerobic, Moderately Thermophilic and Heterotrophic Bacterium from Deep Subsurface of the Illinois Basin, USA.</title>
        <authorList>
            <person name="Dong Y."/>
            <person name="Chang J.Y."/>
            <person name="Sanford R."/>
            <person name="Fouke B.W."/>
        </authorList>
    </citation>
    <scope>NUCLEOTIDE SEQUENCE [LARGE SCALE GENOMIC DNA]</scope>
    <source>
        <strain evidence="1 2">Z9</strain>
    </source>
</reference>
<evidence type="ECO:0008006" key="3">
    <source>
        <dbReference type="Google" id="ProtNLM"/>
    </source>
</evidence>
<dbReference type="Gene3D" id="2.60.120.1140">
    <property type="entry name" value="Protein of unknown function DUF192"/>
    <property type="match status" value="1"/>
</dbReference>
<dbReference type="PANTHER" id="PTHR37953:SF1">
    <property type="entry name" value="UPF0127 PROTEIN MJ1496"/>
    <property type="match status" value="1"/>
</dbReference>
<organism evidence="1 2">
    <name type="scientific">Tepidibacillus decaturensis</name>
    <dbReference type="NCBI Taxonomy" id="1413211"/>
    <lineage>
        <taxon>Bacteria</taxon>
        <taxon>Bacillati</taxon>
        <taxon>Bacillota</taxon>
        <taxon>Bacilli</taxon>
        <taxon>Bacillales</taxon>
        <taxon>Bacillaceae</taxon>
        <taxon>Tepidibacillus</taxon>
    </lineage>
</organism>
<evidence type="ECO:0000313" key="2">
    <source>
        <dbReference type="Proteomes" id="UP000070352"/>
    </source>
</evidence>
<dbReference type="Proteomes" id="UP000070352">
    <property type="component" value="Unassembled WGS sequence"/>
</dbReference>
<dbReference type="EMBL" id="LSKU01000001">
    <property type="protein sequence ID" value="KXG44483.1"/>
    <property type="molecule type" value="Genomic_DNA"/>
</dbReference>
<dbReference type="InterPro" id="IPR003795">
    <property type="entry name" value="DUF192"/>
</dbReference>
<dbReference type="AlphaFoldDB" id="A0A135L6P4"/>
<gene>
    <name evidence="1" type="ORF">U473_11010</name>
</gene>
<accession>A0A135L6P4</accession>
<protein>
    <recommendedName>
        <fullName evidence="3">DUF192 domain-containing protein</fullName>
    </recommendedName>
</protein>
<dbReference type="Pfam" id="PF02643">
    <property type="entry name" value="DUF192"/>
    <property type="match status" value="1"/>
</dbReference>
<evidence type="ECO:0000313" key="1">
    <source>
        <dbReference type="EMBL" id="KXG44483.1"/>
    </source>
</evidence>